<dbReference type="HAMAP" id="MF_00165">
    <property type="entry name" value="Thymidylate_kinase"/>
    <property type="match status" value="1"/>
</dbReference>
<evidence type="ECO:0000256" key="7">
    <source>
        <dbReference type="ARBA" id="ARBA00048743"/>
    </source>
</evidence>
<dbReference type="EMBL" id="WBUI01000003">
    <property type="protein sequence ID" value="KAB2934264.1"/>
    <property type="molecule type" value="Genomic_DNA"/>
</dbReference>
<comment type="caution">
    <text evidence="10">The sequence shown here is derived from an EMBL/GenBank/DDBJ whole genome shotgun (WGS) entry which is preliminary data.</text>
</comment>
<dbReference type="GO" id="GO:0004798">
    <property type="term" value="F:dTMP kinase activity"/>
    <property type="evidence" value="ECO:0007669"/>
    <property type="project" value="UniProtKB-UniRule"/>
</dbReference>
<keyword evidence="6 8" id="KW-0067">ATP-binding</keyword>
<name>A0A833H3J5_9LEPT</name>
<evidence type="ECO:0000256" key="1">
    <source>
        <dbReference type="ARBA" id="ARBA00009776"/>
    </source>
</evidence>
<dbReference type="NCBIfam" id="TIGR00041">
    <property type="entry name" value="DTMP_kinase"/>
    <property type="match status" value="1"/>
</dbReference>
<dbReference type="EC" id="2.7.4.9" evidence="8"/>
<dbReference type="GO" id="GO:0006227">
    <property type="term" value="P:dUDP biosynthetic process"/>
    <property type="evidence" value="ECO:0007669"/>
    <property type="project" value="TreeGrafter"/>
</dbReference>
<comment type="similarity">
    <text evidence="1 8">Belongs to the thymidylate kinase family.</text>
</comment>
<evidence type="ECO:0000313" key="11">
    <source>
        <dbReference type="Proteomes" id="UP000460298"/>
    </source>
</evidence>
<dbReference type="GO" id="GO:0005524">
    <property type="term" value="F:ATP binding"/>
    <property type="evidence" value="ECO:0007669"/>
    <property type="project" value="UniProtKB-UniRule"/>
</dbReference>
<keyword evidence="5 8" id="KW-0418">Kinase</keyword>
<comment type="function">
    <text evidence="8">Phosphorylation of dTMP to form dTDP in both de novo and salvage pathways of dTTP synthesis.</text>
</comment>
<dbReference type="Proteomes" id="UP000460298">
    <property type="component" value="Unassembled WGS sequence"/>
</dbReference>
<feature type="binding site" evidence="8">
    <location>
        <begin position="338"/>
        <end position="345"/>
    </location>
    <ligand>
        <name>ATP</name>
        <dbReference type="ChEBI" id="CHEBI:30616"/>
    </ligand>
</feature>
<dbReference type="PANTHER" id="PTHR10344:SF4">
    <property type="entry name" value="UMP-CMP KINASE 2, MITOCHONDRIAL"/>
    <property type="match status" value="1"/>
</dbReference>
<dbReference type="InterPro" id="IPR018094">
    <property type="entry name" value="Thymidylate_kinase"/>
</dbReference>
<organism evidence="10 11">
    <name type="scientific">Leptonema illini</name>
    <dbReference type="NCBI Taxonomy" id="183"/>
    <lineage>
        <taxon>Bacteria</taxon>
        <taxon>Pseudomonadati</taxon>
        <taxon>Spirochaetota</taxon>
        <taxon>Spirochaetia</taxon>
        <taxon>Leptospirales</taxon>
        <taxon>Leptospiraceae</taxon>
        <taxon>Leptonema</taxon>
    </lineage>
</organism>
<evidence type="ECO:0000256" key="3">
    <source>
        <dbReference type="ARBA" id="ARBA00022727"/>
    </source>
</evidence>
<dbReference type="AlphaFoldDB" id="A0A833H3J5"/>
<comment type="catalytic activity">
    <reaction evidence="7 8">
        <text>dTMP + ATP = dTDP + ADP</text>
        <dbReference type="Rhea" id="RHEA:13517"/>
        <dbReference type="ChEBI" id="CHEBI:30616"/>
        <dbReference type="ChEBI" id="CHEBI:58369"/>
        <dbReference type="ChEBI" id="CHEBI:63528"/>
        <dbReference type="ChEBI" id="CHEBI:456216"/>
        <dbReference type="EC" id="2.7.4.9"/>
    </reaction>
</comment>
<proteinExistence type="inferred from homology"/>
<evidence type="ECO:0000259" key="9">
    <source>
        <dbReference type="Pfam" id="PF02223"/>
    </source>
</evidence>
<dbReference type="SUPFAM" id="SSF52540">
    <property type="entry name" value="P-loop containing nucleoside triphosphate hydrolases"/>
    <property type="match status" value="1"/>
</dbReference>
<evidence type="ECO:0000256" key="8">
    <source>
        <dbReference type="HAMAP-Rule" id="MF_00165"/>
    </source>
</evidence>
<dbReference type="Gene3D" id="3.40.50.300">
    <property type="entry name" value="P-loop containing nucleotide triphosphate hydrolases"/>
    <property type="match status" value="1"/>
</dbReference>
<evidence type="ECO:0000256" key="2">
    <source>
        <dbReference type="ARBA" id="ARBA00022679"/>
    </source>
</evidence>
<dbReference type="InterPro" id="IPR027417">
    <property type="entry name" value="P-loop_NTPase"/>
</dbReference>
<keyword evidence="2 8" id="KW-0808">Transferase</keyword>
<feature type="domain" description="Thymidylate kinase-like" evidence="9">
    <location>
        <begin position="336"/>
        <end position="528"/>
    </location>
</feature>
<evidence type="ECO:0000256" key="6">
    <source>
        <dbReference type="ARBA" id="ARBA00022840"/>
    </source>
</evidence>
<keyword evidence="4 8" id="KW-0547">Nucleotide-binding</keyword>
<reference evidence="10 11" key="1">
    <citation type="submission" date="2019-10" db="EMBL/GenBank/DDBJ databases">
        <title>Extracellular Electron Transfer in a Candidatus Methanoperedens spp. Enrichment Culture.</title>
        <authorList>
            <person name="Berger S."/>
            <person name="Rangel Shaw D."/>
            <person name="Berben T."/>
            <person name="In 'T Zandt M."/>
            <person name="Frank J."/>
            <person name="Reimann J."/>
            <person name="Jetten M.S.M."/>
            <person name="Welte C.U."/>
        </authorList>
    </citation>
    <scope>NUCLEOTIDE SEQUENCE [LARGE SCALE GENOMIC DNA]</scope>
    <source>
        <strain evidence="10">SB12</strain>
    </source>
</reference>
<sequence>MNDVRHQAIVGNKTIPLHTQIDGDDTQKAQGGRIMRRIQHNDLVKMMHGKEIPASVSPAANGACPAEQEIDKKEENEPAIDAIEVIGLLAVFTDPAKVVFLHERQDLFLEEGKLIGSPLVGKILAAEEMREGLLCRILFVRKMLANDVLHHFKHTVLFGEIEVAVDAAAIDHVAAVLGKRGKQLGDALLSCRTLKQRSRGKIFEGDLQRSIVALISHGEAMRLNAFHGIVGLNDGRSLPEKPVAHRHAKVGHLIKIQGIKKQQNIVDDGDGYEEDFVYELSDASLSGRLIPEFLKGSIFHIVFLADCRGQEPVASQQNQVNTFLMNVRKKGLFCVVEGMDGAGKTTALQVLSDWIQGTTPVVEEARSAIDRLRSRTVVFLREPTSLETGLEIRRRLSSDEPTEFREWIRLFRADREANLQTFVRPSLSRGEIVVQDRYLYSTSAYQGAFADIGPKGVLAEFADFPSPDLLIFLEIDEKTAFARMQARAGDREVFERPDRWRRIRDAYREILPANAVIIDAALPVQEVAGQVAAALAKAGDD</sequence>
<dbReference type="Pfam" id="PF02223">
    <property type="entry name" value="Thymidylate_kin"/>
    <property type="match status" value="1"/>
</dbReference>
<accession>A0A833H3J5</accession>
<dbReference type="GO" id="GO:0005737">
    <property type="term" value="C:cytoplasm"/>
    <property type="evidence" value="ECO:0007669"/>
    <property type="project" value="TreeGrafter"/>
</dbReference>
<dbReference type="GO" id="GO:0006235">
    <property type="term" value="P:dTTP biosynthetic process"/>
    <property type="evidence" value="ECO:0007669"/>
    <property type="project" value="UniProtKB-UniRule"/>
</dbReference>
<dbReference type="GO" id="GO:0006233">
    <property type="term" value="P:dTDP biosynthetic process"/>
    <property type="evidence" value="ECO:0007669"/>
    <property type="project" value="InterPro"/>
</dbReference>
<gene>
    <name evidence="8 10" type="primary">tmk</name>
    <name evidence="10" type="ORF">F9K24_04355</name>
</gene>
<dbReference type="InterPro" id="IPR039430">
    <property type="entry name" value="Thymidylate_kin-like_dom"/>
</dbReference>
<dbReference type="PANTHER" id="PTHR10344">
    <property type="entry name" value="THYMIDYLATE KINASE"/>
    <property type="match status" value="1"/>
</dbReference>
<evidence type="ECO:0000256" key="5">
    <source>
        <dbReference type="ARBA" id="ARBA00022777"/>
    </source>
</evidence>
<evidence type="ECO:0000313" key="10">
    <source>
        <dbReference type="EMBL" id="KAB2934264.1"/>
    </source>
</evidence>
<dbReference type="CDD" id="cd01672">
    <property type="entry name" value="TMPK"/>
    <property type="match status" value="1"/>
</dbReference>
<keyword evidence="3 8" id="KW-0545">Nucleotide biosynthesis</keyword>
<protein>
    <recommendedName>
        <fullName evidence="8">Thymidylate kinase</fullName>
        <ecNumber evidence="8">2.7.4.9</ecNumber>
    </recommendedName>
    <alternativeName>
        <fullName evidence="8">dTMP kinase</fullName>
    </alternativeName>
</protein>
<evidence type="ECO:0000256" key="4">
    <source>
        <dbReference type="ARBA" id="ARBA00022741"/>
    </source>
</evidence>